<dbReference type="PANTHER" id="PTHR13243">
    <property type="entry name" value="HSPC111 PROTEIN-RELATED"/>
    <property type="match status" value="1"/>
</dbReference>
<dbReference type="GO" id="GO:0042273">
    <property type="term" value="P:ribosomal large subunit biogenesis"/>
    <property type="evidence" value="ECO:0007669"/>
    <property type="project" value="TreeGrafter"/>
</dbReference>
<keyword evidence="6" id="KW-0539">Nucleus</keyword>
<evidence type="ECO:0000256" key="5">
    <source>
        <dbReference type="ARBA" id="ARBA00015522"/>
    </source>
</evidence>
<name>A0AAI8Z878_9PEZI</name>
<evidence type="ECO:0000313" key="9">
    <source>
        <dbReference type="EMBL" id="CAK4034181.1"/>
    </source>
</evidence>
<dbReference type="AlphaFoldDB" id="A0AAI8Z878"/>
<comment type="similarity">
    <text evidence="3">Belongs to the NOP16 family.</text>
</comment>
<comment type="caution">
    <text evidence="9">The sequence shown here is derived from an EMBL/GenBank/DDBJ whole genome shotgun (WGS) entry which is preliminary data.</text>
</comment>
<accession>A0AAI8Z878</accession>
<dbReference type="Pfam" id="PF09420">
    <property type="entry name" value="Nop16"/>
    <property type="match status" value="1"/>
</dbReference>
<dbReference type="EMBL" id="CAVMBE010000107">
    <property type="protein sequence ID" value="CAK4034181.1"/>
    <property type="molecule type" value="Genomic_DNA"/>
</dbReference>
<dbReference type="PANTHER" id="PTHR13243:SF1">
    <property type="entry name" value="NUCLEOLAR PROTEIN 16"/>
    <property type="match status" value="1"/>
</dbReference>
<dbReference type="GO" id="GO:1990904">
    <property type="term" value="C:ribonucleoprotein complex"/>
    <property type="evidence" value="ECO:0007669"/>
    <property type="project" value="UniProtKB-KW"/>
</dbReference>
<protein>
    <recommendedName>
        <fullName evidence="5">Nucleolar protein 16</fullName>
    </recommendedName>
</protein>
<proteinExistence type="inferred from homology"/>
<comment type="subcellular location">
    <subcellularLocation>
        <location evidence="2">Nucleus</location>
        <location evidence="2">Nucleolus</location>
    </subcellularLocation>
</comment>
<dbReference type="GO" id="GO:0005730">
    <property type="term" value="C:nucleolus"/>
    <property type="evidence" value="ECO:0007669"/>
    <property type="project" value="UniProtKB-SubCell"/>
</dbReference>
<evidence type="ECO:0000313" key="10">
    <source>
        <dbReference type="Proteomes" id="UP001296104"/>
    </source>
</evidence>
<dbReference type="Proteomes" id="UP001296104">
    <property type="component" value="Unassembled WGS sequence"/>
</dbReference>
<comment type="subunit">
    <text evidence="4">Component of the pre-66S ribosomal particle.</text>
</comment>
<comment type="function">
    <text evidence="1">Involved in the biogenesis of the 60S ribosomal subunit.</text>
</comment>
<sequence>MGRELQKRKNRSSISKVRHKPKSKKIGRFLTHPIIAENWDKSQTLAQNYRRLGLTARVNKITGGVEKKASDVHREEEEKEDTLQIATASKRKEQLDVTEAKIERDPKTGKILRVLDQHTPKPNPLNDPLNEIDSDSEDEALNLRNQHGNVERAAAQAGAEAKTETVRKLEAHASKSAAKYKRKQPEGERLFVEELVRKYGDDTGKMARDMKINYMQRSEGDIKRRIKKWRESGGSI</sequence>
<evidence type="ECO:0000256" key="4">
    <source>
        <dbReference type="ARBA" id="ARBA00011187"/>
    </source>
</evidence>
<evidence type="ECO:0000256" key="7">
    <source>
        <dbReference type="ARBA" id="ARBA00023274"/>
    </source>
</evidence>
<feature type="compositionally biased region" description="Basic residues" evidence="8">
    <location>
        <begin position="8"/>
        <end position="26"/>
    </location>
</feature>
<gene>
    <name evidence="9" type="ORF">LECACI_7A009339</name>
</gene>
<dbReference type="InterPro" id="IPR019002">
    <property type="entry name" value="Ribosome_biogenesis_Nop16"/>
</dbReference>
<organism evidence="9 10">
    <name type="scientific">Lecanosticta acicola</name>
    <dbReference type="NCBI Taxonomy" id="111012"/>
    <lineage>
        <taxon>Eukaryota</taxon>
        <taxon>Fungi</taxon>
        <taxon>Dikarya</taxon>
        <taxon>Ascomycota</taxon>
        <taxon>Pezizomycotina</taxon>
        <taxon>Dothideomycetes</taxon>
        <taxon>Dothideomycetidae</taxon>
        <taxon>Mycosphaerellales</taxon>
        <taxon>Mycosphaerellaceae</taxon>
        <taxon>Lecanosticta</taxon>
    </lineage>
</organism>
<reference evidence="9" key="1">
    <citation type="submission" date="2023-11" db="EMBL/GenBank/DDBJ databases">
        <authorList>
            <person name="Alioto T."/>
            <person name="Alioto T."/>
            <person name="Gomez Garrido J."/>
        </authorList>
    </citation>
    <scope>NUCLEOTIDE SEQUENCE</scope>
</reference>
<evidence type="ECO:0000256" key="8">
    <source>
        <dbReference type="SAM" id="MobiDB-lite"/>
    </source>
</evidence>
<evidence type="ECO:0000256" key="1">
    <source>
        <dbReference type="ARBA" id="ARBA00002889"/>
    </source>
</evidence>
<evidence type="ECO:0000256" key="3">
    <source>
        <dbReference type="ARBA" id="ARBA00008479"/>
    </source>
</evidence>
<feature type="region of interest" description="Disordered" evidence="8">
    <location>
        <begin position="1"/>
        <end position="26"/>
    </location>
</feature>
<keyword evidence="7" id="KW-0687">Ribonucleoprotein</keyword>
<evidence type="ECO:0000256" key="6">
    <source>
        <dbReference type="ARBA" id="ARBA00023242"/>
    </source>
</evidence>
<evidence type="ECO:0000256" key="2">
    <source>
        <dbReference type="ARBA" id="ARBA00004604"/>
    </source>
</evidence>
<keyword evidence="10" id="KW-1185">Reference proteome</keyword>